<evidence type="ECO:0000259" key="4">
    <source>
        <dbReference type="PROSITE" id="PS50932"/>
    </source>
</evidence>
<dbReference type="CDD" id="cd06267">
    <property type="entry name" value="PBP1_LacI_sugar_binding-like"/>
    <property type="match status" value="1"/>
</dbReference>
<dbReference type="SUPFAM" id="SSF47413">
    <property type="entry name" value="lambda repressor-like DNA-binding domains"/>
    <property type="match status" value="1"/>
</dbReference>
<dbReference type="EMBL" id="BAABKG010000001">
    <property type="protein sequence ID" value="GAA5141709.1"/>
    <property type="molecule type" value="Genomic_DNA"/>
</dbReference>
<dbReference type="SMART" id="SM00354">
    <property type="entry name" value="HTH_LACI"/>
    <property type="match status" value="1"/>
</dbReference>
<dbReference type="InterPro" id="IPR046335">
    <property type="entry name" value="LacI/GalR-like_sensor"/>
</dbReference>
<evidence type="ECO:0000313" key="6">
    <source>
        <dbReference type="Proteomes" id="UP001500221"/>
    </source>
</evidence>
<keyword evidence="2 5" id="KW-0238">DNA-binding</keyword>
<dbReference type="Gene3D" id="3.40.50.2300">
    <property type="match status" value="2"/>
</dbReference>
<dbReference type="CDD" id="cd01392">
    <property type="entry name" value="HTH_LacI"/>
    <property type="match status" value="1"/>
</dbReference>
<dbReference type="PROSITE" id="PS50932">
    <property type="entry name" value="HTH_LACI_2"/>
    <property type="match status" value="1"/>
</dbReference>
<evidence type="ECO:0000256" key="3">
    <source>
        <dbReference type="ARBA" id="ARBA00023163"/>
    </source>
</evidence>
<dbReference type="SUPFAM" id="SSF53822">
    <property type="entry name" value="Periplasmic binding protein-like I"/>
    <property type="match status" value="1"/>
</dbReference>
<name>A0ABP9P6Q6_9ACTN</name>
<dbReference type="InterPro" id="IPR000843">
    <property type="entry name" value="HTH_LacI"/>
</dbReference>
<keyword evidence="1" id="KW-0805">Transcription regulation</keyword>
<dbReference type="GO" id="GO:0003677">
    <property type="term" value="F:DNA binding"/>
    <property type="evidence" value="ECO:0007669"/>
    <property type="project" value="UniProtKB-KW"/>
</dbReference>
<dbReference type="Pfam" id="PF00356">
    <property type="entry name" value="LacI"/>
    <property type="match status" value="1"/>
</dbReference>
<dbReference type="PROSITE" id="PS00356">
    <property type="entry name" value="HTH_LACI_1"/>
    <property type="match status" value="1"/>
</dbReference>
<dbReference type="PANTHER" id="PTHR30146">
    <property type="entry name" value="LACI-RELATED TRANSCRIPTIONAL REPRESSOR"/>
    <property type="match status" value="1"/>
</dbReference>
<evidence type="ECO:0000313" key="5">
    <source>
        <dbReference type="EMBL" id="GAA5141709.1"/>
    </source>
</evidence>
<evidence type="ECO:0000256" key="2">
    <source>
        <dbReference type="ARBA" id="ARBA00023125"/>
    </source>
</evidence>
<accession>A0ABP9P6Q6</accession>
<proteinExistence type="predicted"/>
<protein>
    <submittedName>
        <fullName evidence="5">LacI family DNA-binding transcriptional regulator</fullName>
    </submittedName>
</protein>
<dbReference type="InterPro" id="IPR028082">
    <property type="entry name" value="Peripla_BP_I"/>
</dbReference>
<comment type="caution">
    <text evidence="5">The sequence shown here is derived from an EMBL/GenBank/DDBJ whole genome shotgun (WGS) entry which is preliminary data.</text>
</comment>
<organism evidence="5 6">
    <name type="scientific">Nocardioides marinquilinus</name>
    <dbReference type="NCBI Taxonomy" id="1210400"/>
    <lineage>
        <taxon>Bacteria</taxon>
        <taxon>Bacillati</taxon>
        <taxon>Actinomycetota</taxon>
        <taxon>Actinomycetes</taxon>
        <taxon>Propionibacteriales</taxon>
        <taxon>Nocardioidaceae</taxon>
        <taxon>Nocardioides</taxon>
    </lineage>
</organism>
<feature type="domain" description="HTH lacI-type" evidence="4">
    <location>
        <begin position="15"/>
        <end position="69"/>
    </location>
</feature>
<evidence type="ECO:0000256" key="1">
    <source>
        <dbReference type="ARBA" id="ARBA00023015"/>
    </source>
</evidence>
<dbReference type="Pfam" id="PF13377">
    <property type="entry name" value="Peripla_BP_3"/>
    <property type="match status" value="1"/>
</dbReference>
<keyword evidence="6" id="KW-1185">Reference proteome</keyword>
<dbReference type="PANTHER" id="PTHR30146:SF109">
    <property type="entry name" value="HTH-TYPE TRANSCRIPTIONAL REGULATOR GALS"/>
    <property type="match status" value="1"/>
</dbReference>
<dbReference type="Gene3D" id="1.10.260.40">
    <property type="entry name" value="lambda repressor-like DNA-binding domains"/>
    <property type="match status" value="1"/>
</dbReference>
<dbReference type="InterPro" id="IPR010982">
    <property type="entry name" value="Lambda_DNA-bd_dom_sf"/>
</dbReference>
<dbReference type="Proteomes" id="UP001500221">
    <property type="component" value="Unassembled WGS sequence"/>
</dbReference>
<gene>
    <name evidence="5" type="ORF">GCM10023340_03850</name>
</gene>
<keyword evidence="3" id="KW-0804">Transcription</keyword>
<sequence>MTRVVDESVRAAPLPTLDEVARMAGVSRATASRAINGAEKVSPRARSAVDAAVRALGYAPNPAARSLVTRRTDSVALVVPESDDVLFSDPFFARTLSGVSRVLGARDLQLVMLLAGPGDDEQRMLRYLRNRHIDGAIVVSHHRKHQLSDQLAGMGLPCVFVGRPWTSIDRVAYVDTDNVAGGSQATEALIARGCRRIGTVAGPADMTAGVDRLRGWRSAMREAGLADDAVVHGDFTEAGGEAAAEQLLAEHPDLDGLAVASDLMAVGALRALARAGRRVPDDVAVVGYDDIGVAERTSPPLTTVHAPVGDMAEQAARLLIEQLDGGPRAMRIVFPPSLVRRESA</sequence>
<reference evidence="6" key="1">
    <citation type="journal article" date="2019" name="Int. J. Syst. Evol. Microbiol.">
        <title>The Global Catalogue of Microorganisms (GCM) 10K type strain sequencing project: providing services to taxonomists for standard genome sequencing and annotation.</title>
        <authorList>
            <consortium name="The Broad Institute Genomics Platform"/>
            <consortium name="The Broad Institute Genome Sequencing Center for Infectious Disease"/>
            <person name="Wu L."/>
            <person name="Ma J."/>
        </authorList>
    </citation>
    <scope>NUCLEOTIDE SEQUENCE [LARGE SCALE GENOMIC DNA]</scope>
    <source>
        <strain evidence="6">JCM 18459</strain>
    </source>
</reference>